<dbReference type="Proteomes" id="UP000316759">
    <property type="component" value="Unassembled WGS sequence"/>
</dbReference>
<dbReference type="AlphaFoldDB" id="A0A504YK10"/>
<dbReference type="EMBL" id="SUNJ01012156">
    <property type="protein sequence ID" value="TPP58297.1"/>
    <property type="molecule type" value="Genomic_DNA"/>
</dbReference>
<keyword evidence="2" id="KW-1185">Reference proteome</keyword>
<evidence type="ECO:0000313" key="2">
    <source>
        <dbReference type="Proteomes" id="UP000316759"/>
    </source>
</evidence>
<proteinExistence type="predicted"/>
<reference evidence="1 2" key="1">
    <citation type="submission" date="2019-04" db="EMBL/GenBank/DDBJ databases">
        <title>Annotation for the trematode Fasciola gigantica.</title>
        <authorList>
            <person name="Choi Y.-J."/>
        </authorList>
    </citation>
    <scope>NUCLEOTIDE SEQUENCE [LARGE SCALE GENOMIC DNA]</scope>
    <source>
        <strain evidence="1">Uganda_cow_1</strain>
    </source>
</reference>
<sequence>MLSAPASVGSSTMQNTAHRWTSTAMALAAAAAVAVAASASSSCPRSASSQTNVIESFGFQSLRRNHNMPQAECGSLTTNSHVSVKQHVLRNGTSVPIQSVRGQTDTTYRSG</sequence>
<accession>A0A504YK10</accession>
<comment type="caution">
    <text evidence="1">The sequence shown here is derived from an EMBL/GenBank/DDBJ whole genome shotgun (WGS) entry which is preliminary data.</text>
</comment>
<gene>
    <name evidence="1" type="ORF">FGIG_09670</name>
</gene>
<protein>
    <submittedName>
        <fullName evidence="1">Uncharacterized protein</fullName>
    </submittedName>
</protein>
<evidence type="ECO:0000313" key="1">
    <source>
        <dbReference type="EMBL" id="TPP58297.1"/>
    </source>
</evidence>
<organism evidence="1 2">
    <name type="scientific">Fasciola gigantica</name>
    <name type="common">Giant liver fluke</name>
    <dbReference type="NCBI Taxonomy" id="46835"/>
    <lineage>
        <taxon>Eukaryota</taxon>
        <taxon>Metazoa</taxon>
        <taxon>Spiralia</taxon>
        <taxon>Lophotrochozoa</taxon>
        <taxon>Platyhelminthes</taxon>
        <taxon>Trematoda</taxon>
        <taxon>Digenea</taxon>
        <taxon>Plagiorchiida</taxon>
        <taxon>Echinostomata</taxon>
        <taxon>Echinostomatoidea</taxon>
        <taxon>Fasciolidae</taxon>
        <taxon>Fasciola</taxon>
    </lineage>
</organism>
<name>A0A504YK10_FASGI</name>